<feature type="transmembrane region" description="Helical" evidence="5">
    <location>
        <begin position="42"/>
        <end position="64"/>
    </location>
</feature>
<evidence type="ECO:0000313" key="8">
    <source>
        <dbReference type="Proteomes" id="UP000694700"/>
    </source>
</evidence>
<dbReference type="FunFam" id="3.40.50.300:FF:000366">
    <property type="entry name" value="GTPase, IMAP family member 2"/>
    <property type="match status" value="1"/>
</dbReference>
<sequence>MASSSATNERKGRRGSFEINPPNCKYTHTNDHNICICLLYDLMYFTAICFICVLMIVSSHCFSVSQRRLVLVGMTGAGKSSSGNTILGRSAFTALKSGSSVTKECGKVSENVAGREICLVDTPGMFDTDMLEEELLKQEISKCINMTAPGPHAILLVIQFGSFTEEEKLSVEKVRAIFGEESDKHTIILFTHGDKLDCSIEEHISEASEDLKEILRRCGGRYHVFNNKDMEDRNQVVELLEKVDAMVAANGGEYYTSDTYHDVEHMLKTKEDELRREYKNKLQEKERELEARFAAEKQKLEERLNEYKRYYEAQLREFRLKEEQTNTNENKLLKILIKLKNLKFK</sequence>
<keyword evidence="5" id="KW-0472">Membrane</keyword>
<keyword evidence="5" id="KW-0812">Transmembrane</keyword>
<dbReference type="GO" id="GO:0005525">
    <property type="term" value="F:GTP binding"/>
    <property type="evidence" value="ECO:0007669"/>
    <property type="project" value="UniProtKB-KW"/>
</dbReference>
<dbReference type="Gene3D" id="3.40.50.300">
    <property type="entry name" value="P-loop containing nucleotide triphosphate hydrolases"/>
    <property type="match status" value="1"/>
</dbReference>
<keyword evidence="2" id="KW-0547">Nucleotide-binding</keyword>
<dbReference type="Ensembl" id="ENSCCRT00015043590.1">
    <property type="protein sequence ID" value="ENSCCRP00015042168.1"/>
    <property type="gene ID" value="ENSCCRG00015017539.1"/>
</dbReference>
<dbReference type="CDD" id="cd01852">
    <property type="entry name" value="AIG1"/>
    <property type="match status" value="1"/>
</dbReference>
<dbReference type="SUPFAM" id="SSF52540">
    <property type="entry name" value="P-loop containing nucleoside triphosphate hydrolases"/>
    <property type="match status" value="1"/>
</dbReference>
<protein>
    <recommendedName>
        <fullName evidence="6">AIG1-type G domain-containing protein</fullName>
    </recommendedName>
</protein>
<dbReference type="InterPro" id="IPR027417">
    <property type="entry name" value="P-loop_NTPase"/>
</dbReference>
<dbReference type="PANTHER" id="PTHR10903:SF180">
    <property type="entry name" value="GTPASE IMAP FAMILY MEMBER 7-LIKE"/>
    <property type="match status" value="1"/>
</dbReference>
<dbReference type="Proteomes" id="UP000694700">
    <property type="component" value="Unplaced"/>
</dbReference>
<proteinExistence type="inferred from homology"/>
<keyword evidence="3" id="KW-0342">GTP-binding</keyword>
<evidence type="ECO:0000256" key="4">
    <source>
        <dbReference type="SAM" id="Coils"/>
    </source>
</evidence>
<dbReference type="InterPro" id="IPR045058">
    <property type="entry name" value="GIMA/IAN/Toc"/>
</dbReference>
<dbReference type="Pfam" id="PF04548">
    <property type="entry name" value="AIG1"/>
    <property type="match status" value="1"/>
</dbReference>
<dbReference type="AlphaFoldDB" id="A0A8C1UTL9"/>
<keyword evidence="4" id="KW-0175">Coiled coil</keyword>
<dbReference type="PANTHER" id="PTHR10903">
    <property type="entry name" value="GTPASE, IMAP FAMILY MEMBER-RELATED"/>
    <property type="match status" value="1"/>
</dbReference>
<name>A0A8C1UTL9_CYPCA</name>
<evidence type="ECO:0000259" key="6">
    <source>
        <dbReference type="PROSITE" id="PS51720"/>
    </source>
</evidence>
<reference evidence="7" key="1">
    <citation type="submission" date="2025-08" db="UniProtKB">
        <authorList>
            <consortium name="Ensembl"/>
        </authorList>
    </citation>
    <scope>IDENTIFICATION</scope>
</reference>
<dbReference type="InterPro" id="IPR006703">
    <property type="entry name" value="G_AIG1"/>
</dbReference>
<feature type="coiled-coil region" evidence="4">
    <location>
        <begin position="268"/>
        <end position="317"/>
    </location>
</feature>
<feature type="domain" description="AIG1-type G" evidence="6">
    <location>
        <begin position="64"/>
        <end position="264"/>
    </location>
</feature>
<dbReference type="PROSITE" id="PS51720">
    <property type="entry name" value="G_AIG1"/>
    <property type="match status" value="1"/>
</dbReference>
<evidence type="ECO:0000256" key="3">
    <source>
        <dbReference type="ARBA" id="ARBA00023134"/>
    </source>
</evidence>
<comment type="similarity">
    <text evidence="1">Belongs to the TRAFAC class TrmE-Era-EngA-EngB-Septin-like GTPase superfamily. AIG1/Toc34/Toc159-like paraseptin GTPase family. IAN subfamily.</text>
</comment>
<accession>A0A8C1UTL9</accession>
<evidence type="ECO:0000256" key="1">
    <source>
        <dbReference type="ARBA" id="ARBA00008535"/>
    </source>
</evidence>
<keyword evidence="5" id="KW-1133">Transmembrane helix</keyword>
<organism evidence="7 8">
    <name type="scientific">Cyprinus carpio</name>
    <name type="common">Common carp</name>
    <dbReference type="NCBI Taxonomy" id="7962"/>
    <lineage>
        <taxon>Eukaryota</taxon>
        <taxon>Metazoa</taxon>
        <taxon>Chordata</taxon>
        <taxon>Craniata</taxon>
        <taxon>Vertebrata</taxon>
        <taxon>Euteleostomi</taxon>
        <taxon>Actinopterygii</taxon>
        <taxon>Neopterygii</taxon>
        <taxon>Teleostei</taxon>
        <taxon>Ostariophysi</taxon>
        <taxon>Cypriniformes</taxon>
        <taxon>Cyprinidae</taxon>
        <taxon>Cyprininae</taxon>
        <taxon>Cyprinus</taxon>
    </lineage>
</organism>
<evidence type="ECO:0000256" key="5">
    <source>
        <dbReference type="SAM" id="Phobius"/>
    </source>
</evidence>
<evidence type="ECO:0000256" key="2">
    <source>
        <dbReference type="ARBA" id="ARBA00022741"/>
    </source>
</evidence>
<evidence type="ECO:0000313" key="7">
    <source>
        <dbReference type="Ensembl" id="ENSCCRP00015042168.1"/>
    </source>
</evidence>